<comment type="similarity">
    <text evidence="2 6">Belongs to the YIP1 family.</text>
</comment>
<evidence type="ECO:0000313" key="9">
    <source>
        <dbReference type="EMBL" id="RSH81888.1"/>
    </source>
</evidence>
<accession>A0A427XSW2</accession>
<evidence type="ECO:0000256" key="1">
    <source>
        <dbReference type="ARBA" id="ARBA00004141"/>
    </source>
</evidence>
<evidence type="ECO:0000256" key="6">
    <source>
        <dbReference type="RuleBase" id="RU361264"/>
    </source>
</evidence>
<feature type="transmembrane region" description="Helical" evidence="6">
    <location>
        <begin position="194"/>
        <end position="214"/>
    </location>
</feature>
<comment type="subcellular location">
    <subcellularLocation>
        <location evidence="6">Golgi apparatus membrane</location>
        <topology evidence="6">Multi-pass membrane protein</topology>
    </subcellularLocation>
    <subcellularLocation>
        <location evidence="1">Membrane</location>
        <topology evidence="1">Multi-pass membrane protein</topology>
    </subcellularLocation>
</comment>
<dbReference type="AlphaFoldDB" id="A0A427XSW2"/>
<feature type="transmembrane region" description="Helical" evidence="6">
    <location>
        <begin position="162"/>
        <end position="182"/>
    </location>
</feature>
<keyword evidence="5 6" id="KW-0472">Membrane</keyword>
<name>A0A427XSW2_9TREE</name>
<gene>
    <name evidence="9" type="ORF">EHS24_008084</name>
</gene>
<evidence type="ECO:0000256" key="3">
    <source>
        <dbReference type="ARBA" id="ARBA00022692"/>
    </source>
</evidence>
<keyword evidence="4 6" id="KW-1133">Transmembrane helix</keyword>
<dbReference type="GO" id="GO:0000139">
    <property type="term" value="C:Golgi membrane"/>
    <property type="evidence" value="ECO:0007669"/>
    <property type="project" value="UniProtKB-SubCell"/>
</dbReference>
<feature type="domain" description="Yip1" evidence="8">
    <location>
        <begin position="121"/>
        <end position="264"/>
    </location>
</feature>
<feature type="transmembrane region" description="Helical" evidence="6">
    <location>
        <begin position="220"/>
        <end position="242"/>
    </location>
</feature>
<feature type="compositionally biased region" description="Low complexity" evidence="7">
    <location>
        <begin position="26"/>
        <end position="48"/>
    </location>
</feature>
<sequence>MFNQNAYSSNSPYGASSSSEPLAFYSGPSSSNSGAGGYYSQAGGPSNSAGGGSGSGSGGYGASGSMGSMGTMSGAGRVGSMLAGEGRWWEAFGTGGFEGEPSLMEELGINPTHILHKALTVLNPLSKVESTIMDDADMAGPFVFCFAFAFVLLLSGKPQFSYIYGVGLLGTMSIYTLLNLMSENGIDAYRTASVLGYCLLPMVGLGGVGIGVGIDHVIGYVLSIISVVWCTYSASTIFVAVLHMDHQRLLVAYPVGMLYGCFALLSIFQVAK</sequence>
<proteinExistence type="inferred from homology"/>
<dbReference type="Pfam" id="PF04893">
    <property type="entry name" value="Yip1"/>
    <property type="match status" value="1"/>
</dbReference>
<keyword evidence="10" id="KW-1185">Reference proteome</keyword>
<feature type="transmembrane region" description="Helical" evidence="6">
    <location>
        <begin position="249"/>
        <end position="271"/>
    </location>
</feature>
<dbReference type="GeneID" id="39592627"/>
<feature type="compositionally biased region" description="Low complexity" evidence="7">
    <location>
        <begin position="1"/>
        <end position="19"/>
    </location>
</feature>
<keyword evidence="3 6" id="KW-0812">Transmembrane</keyword>
<evidence type="ECO:0000256" key="2">
    <source>
        <dbReference type="ARBA" id="ARBA00010596"/>
    </source>
</evidence>
<dbReference type="PANTHER" id="PTHR21236">
    <property type="entry name" value="GOLGI MEMBRANE PROTEIN YIP1"/>
    <property type="match status" value="1"/>
</dbReference>
<reference evidence="9 10" key="1">
    <citation type="submission" date="2018-11" db="EMBL/GenBank/DDBJ databases">
        <title>Genome sequence of Apiotrichum porosum DSM 27194.</title>
        <authorList>
            <person name="Aliyu H."/>
            <person name="Gorte O."/>
            <person name="Ochsenreither K."/>
        </authorList>
    </citation>
    <scope>NUCLEOTIDE SEQUENCE [LARGE SCALE GENOMIC DNA]</scope>
    <source>
        <strain evidence="9 10">DSM 27194</strain>
    </source>
</reference>
<dbReference type="InterPro" id="IPR045231">
    <property type="entry name" value="Yip1/4-like"/>
</dbReference>
<dbReference type="PANTHER" id="PTHR21236:SF2">
    <property type="entry name" value="PROTEIN YIPF"/>
    <property type="match status" value="1"/>
</dbReference>
<feature type="transmembrane region" description="Helical" evidence="6">
    <location>
        <begin position="138"/>
        <end position="156"/>
    </location>
</feature>
<organism evidence="9 10">
    <name type="scientific">Apiotrichum porosum</name>
    <dbReference type="NCBI Taxonomy" id="105984"/>
    <lineage>
        <taxon>Eukaryota</taxon>
        <taxon>Fungi</taxon>
        <taxon>Dikarya</taxon>
        <taxon>Basidiomycota</taxon>
        <taxon>Agaricomycotina</taxon>
        <taxon>Tremellomycetes</taxon>
        <taxon>Trichosporonales</taxon>
        <taxon>Trichosporonaceae</taxon>
        <taxon>Apiotrichum</taxon>
    </lineage>
</organism>
<evidence type="ECO:0000256" key="5">
    <source>
        <dbReference type="ARBA" id="ARBA00023136"/>
    </source>
</evidence>
<evidence type="ECO:0000256" key="4">
    <source>
        <dbReference type="ARBA" id="ARBA00022989"/>
    </source>
</evidence>
<evidence type="ECO:0000256" key="7">
    <source>
        <dbReference type="SAM" id="MobiDB-lite"/>
    </source>
</evidence>
<dbReference type="InterPro" id="IPR006977">
    <property type="entry name" value="Yip1_dom"/>
</dbReference>
<dbReference type="OrthoDB" id="440385at2759"/>
<dbReference type="RefSeq" id="XP_028476343.1">
    <property type="nucleotide sequence ID" value="XM_028623410.1"/>
</dbReference>
<evidence type="ECO:0000259" key="8">
    <source>
        <dbReference type="Pfam" id="PF04893"/>
    </source>
</evidence>
<dbReference type="STRING" id="105984.A0A427XSW2"/>
<evidence type="ECO:0000313" key="10">
    <source>
        <dbReference type="Proteomes" id="UP000279236"/>
    </source>
</evidence>
<dbReference type="Proteomes" id="UP000279236">
    <property type="component" value="Unassembled WGS sequence"/>
</dbReference>
<comment type="caution">
    <text evidence="9">The sequence shown here is derived from an EMBL/GenBank/DDBJ whole genome shotgun (WGS) entry which is preliminary data.</text>
</comment>
<dbReference type="GO" id="GO:0006888">
    <property type="term" value="P:endoplasmic reticulum to Golgi vesicle-mediated transport"/>
    <property type="evidence" value="ECO:0007669"/>
    <property type="project" value="InterPro"/>
</dbReference>
<protein>
    <recommendedName>
        <fullName evidence="6">Protein YIP</fullName>
    </recommendedName>
</protein>
<dbReference type="GO" id="GO:0005802">
    <property type="term" value="C:trans-Golgi network"/>
    <property type="evidence" value="ECO:0007669"/>
    <property type="project" value="TreeGrafter"/>
</dbReference>
<feature type="region of interest" description="Disordered" evidence="7">
    <location>
        <begin position="1"/>
        <end position="57"/>
    </location>
</feature>
<dbReference type="GO" id="GO:0048280">
    <property type="term" value="P:vesicle fusion with Golgi apparatus"/>
    <property type="evidence" value="ECO:0007669"/>
    <property type="project" value="TreeGrafter"/>
</dbReference>
<dbReference type="EMBL" id="RSCE01000006">
    <property type="protein sequence ID" value="RSH81888.1"/>
    <property type="molecule type" value="Genomic_DNA"/>
</dbReference>